<dbReference type="EMBL" id="CP019964">
    <property type="protein sequence ID" value="ASI13784.1"/>
    <property type="molecule type" value="Genomic_DNA"/>
</dbReference>
<name>A0A218NMV8_9ARCH</name>
<dbReference type="Gene3D" id="3.10.450.620">
    <property type="entry name" value="JHP933, nucleotidyltransferase-like core domain"/>
    <property type="match status" value="1"/>
</dbReference>
<dbReference type="AlphaFoldDB" id="A0A218NMV8"/>
<keyword evidence="2" id="KW-1185">Reference proteome</keyword>
<dbReference type="Pfam" id="PF08843">
    <property type="entry name" value="AbiEii"/>
    <property type="match status" value="1"/>
</dbReference>
<proteinExistence type="predicted"/>
<evidence type="ECO:0000313" key="2">
    <source>
        <dbReference type="Proteomes" id="UP000197679"/>
    </source>
</evidence>
<dbReference type="GeneID" id="33314023"/>
<dbReference type="KEGG" id="marh:Mia14_0468"/>
<keyword evidence="1" id="KW-0808">Transferase</keyword>
<evidence type="ECO:0000313" key="1">
    <source>
        <dbReference type="EMBL" id="ASI13784.1"/>
    </source>
</evidence>
<organism evidence="1 2">
    <name type="scientific">Candidatus Mancarchaeum acidiphilum</name>
    <dbReference type="NCBI Taxonomy" id="1920749"/>
    <lineage>
        <taxon>Archaea</taxon>
        <taxon>Candidatus Micrarchaeota</taxon>
        <taxon>Candidatus Mancarchaeum</taxon>
    </lineage>
</organism>
<reference evidence="1 2" key="1">
    <citation type="journal article" date="2017" name="Nat. Commun.">
        <title>'ARMAN' archaea depend on association with euryarchaeal host in culture and in situ.</title>
        <authorList>
            <person name="Golyshina O."/>
            <person name="Toshchakov S."/>
            <person name="Makarova K."/>
            <person name="Gavrilov S."/>
            <person name="Korzhenkov A."/>
            <person name="La Cono V."/>
            <person name="Arcadi E."/>
            <person name="Nechitaylo T."/>
            <person name="Ferrer M."/>
            <person name="Kublanov I."/>
            <person name="Wolf Y."/>
            <person name="Yakimov M."/>
            <person name="Golyshin P."/>
            <person name="Slesarev A."/>
            <person name="Kozyavkin S."/>
        </authorList>
    </citation>
    <scope>NUCLEOTIDE SEQUENCE [LARGE SCALE GENOMIC DNA]</scope>
    <source>
        <strain evidence="1 2">Mia14</strain>
    </source>
</reference>
<dbReference type="OrthoDB" id="359531at2157"/>
<dbReference type="RefSeq" id="WP_088819997.1">
    <property type="nucleotide sequence ID" value="NZ_CP019964.1"/>
</dbReference>
<accession>A0A218NMV8</accession>
<sequence>MIDETKEWRAYADRLGFPKTQDAEKDYLQELMLYQIFNRSTNIIFRGGTAISKLYGSGRFSEDLDFILQNPTEVEVIKKLINRAIKGINLQYNANFKVEKYKNMLKYTIKIKGPLYAISNNPQSVQTLGLDMNLFERPMMDVKHMPRMPIYSDIPSYIINSLDVNELLADKIKALMERTEPVARDMYDSWILCRKYDTKPNLELVGKKMQLYGRTDNEEFSLERLKEKIEIVGKVWDSEMSRLVRNPPDYNEVKSYLLALLK</sequence>
<dbReference type="InterPro" id="IPR014942">
    <property type="entry name" value="AbiEii"/>
</dbReference>
<gene>
    <name evidence="1" type="ORF">Mia14_0468</name>
</gene>
<dbReference type="Proteomes" id="UP000197679">
    <property type="component" value="Chromosome"/>
</dbReference>
<protein>
    <submittedName>
        <fullName evidence="1">Nucleotidyltransferase toxin</fullName>
    </submittedName>
</protein>
<dbReference type="GO" id="GO:0016740">
    <property type="term" value="F:transferase activity"/>
    <property type="evidence" value="ECO:0007669"/>
    <property type="project" value="UniProtKB-KW"/>
</dbReference>